<protein>
    <submittedName>
        <fullName evidence="1">Uncharacterized protein</fullName>
    </submittedName>
</protein>
<keyword evidence="2" id="KW-1185">Reference proteome</keyword>
<dbReference type="AlphaFoldDB" id="A0AAD5SC30"/>
<name>A0AAD5SC30_9FUNG</name>
<proteinExistence type="predicted"/>
<dbReference type="EMBL" id="JADGJD010000540">
    <property type="protein sequence ID" value="KAJ3050219.1"/>
    <property type="molecule type" value="Genomic_DNA"/>
</dbReference>
<reference evidence="1" key="1">
    <citation type="submission" date="2020-05" db="EMBL/GenBank/DDBJ databases">
        <title>Phylogenomic resolution of chytrid fungi.</title>
        <authorList>
            <person name="Stajich J.E."/>
            <person name="Amses K."/>
            <person name="Simmons R."/>
            <person name="Seto K."/>
            <person name="Myers J."/>
            <person name="Bonds A."/>
            <person name="Quandt C.A."/>
            <person name="Barry K."/>
            <person name="Liu P."/>
            <person name="Grigoriev I."/>
            <person name="Longcore J.E."/>
            <person name="James T.Y."/>
        </authorList>
    </citation>
    <scope>NUCLEOTIDE SEQUENCE</scope>
    <source>
        <strain evidence="1">JEL0318</strain>
    </source>
</reference>
<comment type="caution">
    <text evidence="1">The sequence shown here is derived from an EMBL/GenBank/DDBJ whole genome shotgun (WGS) entry which is preliminary data.</text>
</comment>
<evidence type="ECO:0000313" key="2">
    <source>
        <dbReference type="Proteomes" id="UP001212841"/>
    </source>
</evidence>
<dbReference type="Proteomes" id="UP001212841">
    <property type="component" value="Unassembled WGS sequence"/>
</dbReference>
<sequence length="73" mass="8657">MEQTPERVRAKMFTKEGFGVCDAERTVEWEARVVFNGEDARTRVWEFVSAATKARWKDLGEEMWGWVESWEKV</sequence>
<evidence type="ECO:0000313" key="1">
    <source>
        <dbReference type="EMBL" id="KAJ3050219.1"/>
    </source>
</evidence>
<accession>A0AAD5SC30</accession>
<gene>
    <name evidence="1" type="ORF">HK097_008812</name>
</gene>
<organism evidence="1 2">
    <name type="scientific">Rhizophlyctis rosea</name>
    <dbReference type="NCBI Taxonomy" id="64517"/>
    <lineage>
        <taxon>Eukaryota</taxon>
        <taxon>Fungi</taxon>
        <taxon>Fungi incertae sedis</taxon>
        <taxon>Chytridiomycota</taxon>
        <taxon>Chytridiomycota incertae sedis</taxon>
        <taxon>Chytridiomycetes</taxon>
        <taxon>Rhizophlyctidales</taxon>
        <taxon>Rhizophlyctidaceae</taxon>
        <taxon>Rhizophlyctis</taxon>
    </lineage>
</organism>